<organism evidence="1 2">
    <name type="scientific">Neisseria elongata subsp. glycolytica ATCC 29315</name>
    <dbReference type="NCBI Taxonomy" id="546263"/>
    <lineage>
        <taxon>Bacteria</taxon>
        <taxon>Pseudomonadati</taxon>
        <taxon>Pseudomonadota</taxon>
        <taxon>Betaproteobacteria</taxon>
        <taxon>Neisseriales</taxon>
        <taxon>Neisseriaceae</taxon>
        <taxon>Neisseria</taxon>
    </lineage>
</organism>
<reference evidence="1 2" key="1">
    <citation type="submission" date="2010-02" db="EMBL/GenBank/DDBJ databases">
        <authorList>
            <person name="Weinstock G."/>
            <person name="Sodergren E."/>
            <person name="Clifton S."/>
            <person name="Fulton L."/>
            <person name="Fulton B."/>
            <person name="Courtney L."/>
            <person name="Fronick C."/>
            <person name="Harrison M."/>
            <person name="Strong C."/>
            <person name="Farmer C."/>
            <person name="Delahaunty K."/>
            <person name="Markovic C."/>
            <person name="Hall O."/>
            <person name="Minx P."/>
            <person name="Tomlinson C."/>
            <person name="Mitreva M."/>
            <person name="Nelson J."/>
            <person name="Hou S."/>
            <person name="Wollam A."/>
            <person name="Pepin K.H."/>
            <person name="Johnson M."/>
            <person name="Bhonagiri V."/>
            <person name="Zhang X."/>
            <person name="Suruliraj S."/>
            <person name="Warren W."/>
            <person name="Chinwalla A."/>
            <person name="Mardis E.R."/>
            <person name="Wilson R.K."/>
        </authorList>
    </citation>
    <scope>NUCLEOTIDE SEQUENCE [LARGE SCALE GENOMIC DNA]</scope>
    <source>
        <strain evidence="1 2">ATCC 29315</strain>
    </source>
</reference>
<name>D4DS21_NEIEG</name>
<dbReference type="AlphaFoldDB" id="D4DS21"/>
<protein>
    <submittedName>
        <fullName evidence="1">Uncharacterized protein</fullName>
    </submittedName>
</protein>
<accession>D4DS21</accession>
<sequence length="62" mass="7157">MLRLPHQTIRQPFYRTSIGNILADCLSAAIMATSTKNMDFCQEKSIFFTLNSHTLYKVIDFN</sequence>
<gene>
    <name evidence="1" type="ORF">NEIELOOT_01863</name>
</gene>
<dbReference type="EMBL" id="ADBF01000159">
    <property type="protein sequence ID" value="EFE49365.1"/>
    <property type="molecule type" value="Genomic_DNA"/>
</dbReference>
<dbReference type="Proteomes" id="UP000005536">
    <property type="component" value="Unassembled WGS sequence"/>
</dbReference>
<evidence type="ECO:0000313" key="1">
    <source>
        <dbReference type="EMBL" id="EFE49365.1"/>
    </source>
</evidence>
<evidence type="ECO:0000313" key="2">
    <source>
        <dbReference type="Proteomes" id="UP000005536"/>
    </source>
</evidence>
<comment type="caution">
    <text evidence="1">The sequence shown here is derived from an EMBL/GenBank/DDBJ whole genome shotgun (WGS) entry which is preliminary data.</text>
</comment>
<proteinExistence type="predicted"/>